<dbReference type="InterPro" id="IPR014729">
    <property type="entry name" value="Rossmann-like_a/b/a_fold"/>
</dbReference>
<dbReference type="InterPro" id="IPR051599">
    <property type="entry name" value="Cell_Envelope_Assoc"/>
</dbReference>
<feature type="transmembrane region" description="Helical" evidence="1">
    <location>
        <begin position="27"/>
        <end position="46"/>
    </location>
</feature>
<dbReference type="PANTHER" id="PTHR30336:SF4">
    <property type="entry name" value="ENVELOPE BIOGENESIS FACTOR ELYC"/>
    <property type="match status" value="1"/>
</dbReference>
<feature type="transmembrane region" description="Helical" evidence="1">
    <location>
        <begin position="53"/>
        <end position="75"/>
    </location>
</feature>
<evidence type="ECO:0000256" key="1">
    <source>
        <dbReference type="SAM" id="Phobius"/>
    </source>
</evidence>
<keyword evidence="1" id="KW-1133">Transmembrane helix</keyword>
<gene>
    <name evidence="3" type="ORF">ATK74_1982</name>
</gene>
<keyword evidence="1" id="KW-0472">Membrane</keyword>
<evidence type="ECO:0000313" key="3">
    <source>
        <dbReference type="EMBL" id="PFG17413.1"/>
    </source>
</evidence>
<dbReference type="GO" id="GO:0000270">
    <property type="term" value="P:peptidoglycan metabolic process"/>
    <property type="evidence" value="ECO:0007669"/>
    <property type="project" value="TreeGrafter"/>
</dbReference>
<dbReference type="Gene3D" id="3.40.50.620">
    <property type="entry name" value="HUPs"/>
    <property type="match status" value="1"/>
</dbReference>
<reference evidence="3 4" key="1">
    <citation type="submission" date="2017-10" db="EMBL/GenBank/DDBJ databases">
        <title>Sequencing the genomes of 1000 actinobacteria strains.</title>
        <authorList>
            <person name="Klenk H.-P."/>
        </authorList>
    </citation>
    <scope>NUCLEOTIDE SEQUENCE [LARGE SCALE GENOMIC DNA]</scope>
    <source>
        <strain evidence="3 4">DSM 15597</strain>
    </source>
</reference>
<dbReference type="Pfam" id="PF02698">
    <property type="entry name" value="DUF218"/>
    <property type="match status" value="1"/>
</dbReference>
<dbReference type="AlphaFoldDB" id="A0A2A9CSK0"/>
<dbReference type="GO" id="GO:0005886">
    <property type="term" value="C:plasma membrane"/>
    <property type="evidence" value="ECO:0007669"/>
    <property type="project" value="TreeGrafter"/>
</dbReference>
<dbReference type="EMBL" id="PDJC01000001">
    <property type="protein sequence ID" value="PFG17413.1"/>
    <property type="molecule type" value="Genomic_DNA"/>
</dbReference>
<accession>A0A2A9CSK0</accession>
<dbReference type="CDD" id="cd06259">
    <property type="entry name" value="YdcF-like"/>
    <property type="match status" value="1"/>
</dbReference>
<protein>
    <submittedName>
        <fullName evidence="3">DUF218 domain-containing protein</fullName>
    </submittedName>
</protein>
<keyword evidence="1" id="KW-0812">Transmembrane</keyword>
<evidence type="ECO:0000313" key="4">
    <source>
        <dbReference type="Proteomes" id="UP000226079"/>
    </source>
</evidence>
<organism evidence="3 4">
    <name type="scientific">Propionicimonas paludicola</name>
    <dbReference type="NCBI Taxonomy" id="185243"/>
    <lineage>
        <taxon>Bacteria</taxon>
        <taxon>Bacillati</taxon>
        <taxon>Actinomycetota</taxon>
        <taxon>Actinomycetes</taxon>
        <taxon>Propionibacteriales</taxon>
        <taxon>Nocardioidaceae</taxon>
        <taxon>Propionicimonas</taxon>
    </lineage>
</organism>
<dbReference type="GO" id="GO:0043164">
    <property type="term" value="P:Gram-negative-bacterium-type cell wall biogenesis"/>
    <property type="evidence" value="ECO:0007669"/>
    <property type="project" value="TreeGrafter"/>
</dbReference>
<proteinExistence type="predicted"/>
<feature type="domain" description="DUF218" evidence="2">
    <location>
        <begin position="86"/>
        <end position="225"/>
    </location>
</feature>
<sequence length="239" mass="25544">MVRAILLGMALALGVNALWLAAVANLSLGNFLAGALAVGLLVWAFVFADLPKLANGAIIGVLAAVLVSSGLLAWYGSSDNVDYHEDAVIVLGAAVHGTTVSSTLQARLDTALAYHQQNPKAWIVVTGGQGAQEDISEAKAAATYLLSRGVPDGQILRDELSTSTEENFAFAKRLLDSQLGSRYRIAFVTDDFHVFRAERTARSAGLVPTHLSCHSPWYFWSANYSRETVAALWSLLQPS</sequence>
<evidence type="ECO:0000259" key="2">
    <source>
        <dbReference type="Pfam" id="PF02698"/>
    </source>
</evidence>
<comment type="caution">
    <text evidence="3">The sequence shown here is derived from an EMBL/GenBank/DDBJ whole genome shotgun (WGS) entry which is preliminary data.</text>
</comment>
<name>A0A2A9CSK0_9ACTN</name>
<keyword evidence="4" id="KW-1185">Reference proteome</keyword>
<dbReference type="PANTHER" id="PTHR30336">
    <property type="entry name" value="INNER MEMBRANE PROTEIN, PROBABLE PERMEASE"/>
    <property type="match status" value="1"/>
</dbReference>
<dbReference type="Proteomes" id="UP000226079">
    <property type="component" value="Unassembled WGS sequence"/>
</dbReference>
<dbReference type="InterPro" id="IPR003848">
    <property type="entry name" value="DUF218"/>
</dbReference>